<gene>
    <name evidence="2" type="ORF">QVD17_03301</name>
</gene>
<dbReference type="PROSITE" id="PS50011">
    <property type="entry name" value="PROTEIN_KINASE_DOM"/>
    <property type="match status" value="1"/>
</dbReference>
<dbReference type="AlphaFoldDB" id="A0AAD8L846"/>
<dbReference type="Proteomes" id="UP001229421">
    <property type="component" value="Unassembled WGS sequence"/>
</dbReference>
<dbReference type="InterPro" id="IPR045272">
    <property type="entry name" value="ANXUR1/2-like"/>
</dbReference>
<dbReference type="EMBL" id="JAUHHV010000001">
    <property type="protein sequence ID" value="KAK1437510.1"/>
    <property type="molecule type" value="Genomic_DNA"/>
</dbReference>
<dbReference type="InterPro" id="IPR011009">
    <property type="entry name" value="Kinase-like_dom_sf"/>
</dbReference>
<reference evidence="2" key="1">
    <citation type="journal article" date="2023" name="bioRxiv">
        <title>Improved chromosome-level genome assembly for marigold (Tagetes erecta).</title>
        <authorList>
            <person name="Jiang F."/>
            <person name="Yuan L."/>
            <person name="Wang S."/>
            <person name="Wang H."/>
            <person name="Xu D."/>
            <person name="Wang A."/>
            <person name="Fan W."/>
        </authorList>
    </citation>
    <scope>NUCLEOTIDE SEQUENCE</scope>
    <source>
        <strain evidence="2">WSJ</strain>
        <tissue evidence="2">Leaf</tissue>
    </source>
</reference>
<organism evidence="2 3">
    <name type="scientific">Tagetes erecta</name>
    <name type="common">African marigold</name>
    <dbReference type="NCBI Taxonomy" id="13708"/>
    <lineage>
        <taxon>Eukaryota</taxon>
        <taxon>Viridiplantae</taxon>
        <taxon>Streptophyta</taxon>
        <taxon>Embryophyta</taxon>
        <taxon>Tracheophyta</taxon>
        <taxon>Spermatophyta</taxon>
        <taxon>Magnoliopsida</taxon>
        <taxon>eudicotyledons</taxon>
        <taxon>Gunneridae</taxon>
        <taxon>Pentapetalae</taxon>
        <taxon>asterids</taxon>
        <taxon>campanulids</taxon>
        <taxon>Asterales</taxon>
        <taxon>Asteraceae</taxon>
        <taxon>Asteroideae</taxon>
        <taxon>Heliantheae alliance</taxon>
        <taxon>Tageteae</taxon>
        <taxon>Tagetes</taxon>
    </lineage>
</organism>
<dbReference type="InterPro" id="IPR001245">
    <property type="entry name" value="Ser-Thr/Tyr_kinase_cat_dom"/>
</dbReference>
<dbReference type="PANTHER" id="PTHR27003:SF467">
    <property type="entry name" value="PROTEIN KINASE DOMAIN-CONTAINING PROTEIN"/>
    <property type="match status" value="1"/>
</dbReference>
<dbReference type="Pfam" id="PF07714">
    <property type="entry name" value="PK_Tyr_Ser-Thr"/>
    <property type="match status" value="1"/>
</dbReference>
<dbReference type="Gene3D" id="1.10.510.10">
    <property type="entry name" value="Transferase(Phosphotransferase) domain 1"/>
    <property type="match status" value="1"/>
</dbReference>
<evidence type="ECO:0000313" key="3">
    <source>
        <dbReference type="Proteomes" id="UP001229421"/>
    </source>
</evidence>
<dbReference type="InterPro" id="IPR000719">
    <property type="entry name" value="Prot_kinase_dom"/>
</dbReference>
<keyword evidence="3" id="KW-1185">Reference proteome</keyword>
<dbReference type="Gene3D" id="3.30.200.20">
    <property type="entry name" value="Phosphorylase Kinase, domain 1"/>
    <property type="match status" value="1"/>
</dbReference>
<dbReference type="GO" id="GO:0005886">
    <property type="term" value="C:plasma membrane"/>
    <property type="evidence" value="ECO:0007669"/>
    <property type="project" value="TreeGrafter"/>
</dbReference>
<dbReference type="GO" id="GO:0009506">
    <property type="term" value="C:plasmodesma"/>
    <property type="evidence" value="ECO:0007669"/>
    <property type="project" value="TreeGrafter"/>
</dbReference>
<comment type="caution">
    <text evidence="2">The sequence shown here is derived from an EMBL/GenBank/DDBJ whole genome shotgun (WGS) entry which is preliminary data.</text>
</comment>
<dbReference type="GO" id="GO:0005524">
    <property type="term" value="F:ATP binding"/>
    <property type="evidence" value="ECO:0007669"/>
    <property type="project" value="InterPro"/>
</dbReference>
<feature type="domain" description="Protein kinase" evidence="1">
    <location>
        <begin position="38"/>
        <end position="326"/>
    </location>
</feature>
<dbReference type="SUPFAM" id="SSF56112">
    <property type="entry name" value="Protein kinase-like (PK-like)"/>
    <property type="match status" value="1"/>
</dbReference>
<evidence type="ECO:0000259" key="1">
    <source>
        <dbReference type="PROSITE" id="PS50011"/>
    </source>
</evidence>
<name>A0AAD8L846_TARER</name>
<evidence type="ECO:0000313" key="2">
    <source>
        <dbReference type="EMBL" id="KAK1437510.1"/>
    </source>
</evidence>
<dbReference type="PANTHER" id="PTHR27003">
    <property type="entry name" value="OS07G0166700 PROTEIN"/>
    <property type="match status" value="1"/>
</dbReference>
<protein>
    <recommendedName>
        <fullName evidence="1">Protein kinase domain-containing protein</fullName>
    </recommendedName>
</protein>
<proteinExistence type="predicted"/>
<sequence>MSLSEDAQPCSTAENFLVRELALLRIPLEDIVTATNNFSQENLLKRGGNADVYKGLLLTHSKDWIQVVIRKFGHLCVTSEFYGEIEIIASLKHRNVVSLIGFCDEKKERMIVMEHALNGSLDKYLSDPTVLTWSQRLDICFGAALASKSIHFYIHGIRSFKILLNKDWEAKVLHCIESKSSWYDTKNSYVYSMGVILLEVLYGRKATIEDVIRYLAHKELDDHMIDPNLRKQMVPKSLSIILETAYDCLNEKPYQQRPYMYQIVKKLKEAFEIQWKHENLSLMEKFTYLKIPLMQIMIATNNFYGTYCINIRLSTRGKLGAFEDSA</sequence>
<accession>A0AAD8L846</accession>
<dbReference type="GO" id="GO:0004714">
    <property type="term" value="F:transmembrane receptor protein tyrosine kinase activity"/>
    <property type="evidence" value="ECO:0007669"/>
    <property type="project" value="InterPro"/>
</dbReference>